<reference evidence="2" key="1">
    <citation type="journal article" date="2020" name="mSystems">
        <title>Genome- and Community-Level Interaction Insights into Carbon Utilization and Element Cycling Functions of Hydrothermarchaeota in Hydrothermal Sediment.</title>
        <authorList>
            <person name="Zhou Z."/>
            <person name="Liu Y."/>
            <person name="Xu W."/>
            <person name="Pan J."/>
            <person name="Luo Z.H."/>
            <person name="Li M."/>
        </authorList>
    </citation>
    <scope>NUCLEOTIDE SEQUENCE [LARGE SCALE GENOMIC DNA]</scope>
    <source>
        <strain evidence="2">SpSt-855</strain>
    </source>
</reference>
<dbReference type="CDD" id="cd02042">
    <property type="entry name" value="ParAB_family"/>
    <property type="match status" value="1"/>
</dbReference>
<sequence>MKTGCRVCGICLLKPSAPGESSGAGKKQQVHALLISRDSSGWIRKGAMARLIEMKSPHGWGQSRMRSTSCAQNGRNFKRNVISVMSMTGGAGKTSLVVNLGRALAQQERRAFLIDTAPHGLLPFHLGAAETGPGQVRDLTGAGHGSLRAMNLDIASGYSPAADHAWMKNVLLRETDPSEYVLIDINTAPLWLTRQILQLSHCVLLPLMPDMSTILSIPCIEDCLDAFSAPGTDRPPYFAVLNQFDAGIAFHRRVETEAKAHLGNRLIPMTLSRDERMGCSLPQERSWMERYPTSQLVQDYRRLSLWMQRLFEEPAREVADL</sequence>
<feature type="domain" description="CobQ/CobB/MinD/ParA nucleotide binding" evidence="1">
    <location>
        <begin position="82"/>
        <end position="274"/>
    </location>
</feature>
<dbReference type="InterPro" id="IPR002586">
    <property type="entry name" value="CobQ/CobB/MinD/ParA_Nub-bd_dom"/>
</dbReference>
<dbReference type="AlphaFoldDB" id="A0A7V4XQF6"/>
<name>A0A7V4XQF6_9BACT</name>
<protein>
    <recommendedName>
        <fullName evidence="1">CobQ/CobB/MinD/ParA nucleotide binding domain-containing protein</fullName>
    </recommendedName>
</protein>
<dbReference type="InterPro" id="IPR050678">
    <property type="entry name" value="DNA_Partitioning_ATPase"/>
</dbReference>
<comment type="caution">
    <text evidence="2">The sequence shown here is derived from an EMBL/GenBank/DDBJ whole genome shotgun (WGS) entry which is preliminary data.</text>
</comment>
<proteinExistence type="predicted"/>
<dbReference type="SUPFAM" id="SSF52540">
    <property type="entry name" value="P-loop containing nucleoside triphosphate hydrolases"/>
    <property type="match status" value="1"/>
</dbReference>
<dbReference type="InterPro" id="IPR027417">
    <property type="entry name" value="P-loop_NTPase"/>
</dbReference>
<accession>A0A7V4XQF6</accession>
<evidence type="ECO:0000313" key="2">
    <source>
        <dbReference type="EMBL" id="HGY93289.1"/>
    </source>
</evidence>
<dbReference type="PANTHER" id="PTHR13696">
    <property type="entry name" value="P-LOOP CONTAINING NUCLEOSIDE TRIPHOSPHATE HYDROLASE"/>
    <property type="match status" value="1"/>
</dbReference>
<evidence type="ECO:0000259" key="1">
    <source>
        <dbReference type="Pfam" id="PF01656"/>
    </source>
</evidence>
<dbReference type="Gene3D" id="3.40.50.300">
    <property type="entry name" value="P-loop containing nucleotide triphosphate hydrolases"/>
    <property type="match status" value="1"/>
</dbReference>
<gene>
    <name evidence="2" type="ORF">ENW50_01155</name>
</gene>
<organism evidence="2">
    <name type="scientific">Acidobacterium capsulatum</name>
    <dbReference type="NCBI Taxonomy" id="33075"/>
    <lineage>
        <taxon>Bacteria</taxon>
        <taxon>Pseudomonadati</taxon>
        <taxon>Acidobacteriota</taxon>
        <taxon>Terriglobia</taxon>
        <taxon>Terriglobales</taxon>
        <taxon>Acidobacteriaceae</taxon>
        <taxon>Acidobacterium</taxon>
    </lineage>
</organism>
<dbReference type="PANTHER" id="PTHR13696:SF99">
    <property type="entry name" value="COBYRINIC ACID AC-DIAMIDE SYNTHASE"/>
    <property type="match status" value="1"/>
</dbReference>
<dbReference type="Pfam" id="PF01656">
    <property type="entry name" value="CbiA"/>
    <property type="match status" value="1"/>
</dbReference>
<dbReference type="EMBL" id="DTKL01000010">
    <property type="protein sequence ID" value="HGY93289.1"/>
    <property type="molecule type" value="Genomic_DNA"/>
</dbReference>